<gene>
    <name evidence="1" type="ORF">SAMN04488092_10365</name>
</gene>
<dbReference type="EMBL" id="FOEP01000003">
    <property type="protein sequence ID" value="SEP94305.1"/>
    <property type="molecule type" value="Genomic_DNA"/>
</dbReference>
<proteinExistence type="predicted"/>
<organism evidence="1 2">
    <name type="scientific">Thalassovita taeanensis</name>
    <dbReference type="NCBI Taxonomy" id="657014"/>
    <lineage>
        <taxon>Bacteria</taxon>
        <taxon>Pseudomonadati</taxon>
        <taxon>Pseudomonadota</taxon>
        <taxon>Alphaproteobacteria</taxon>
        <taxon>Rhodobacterales</taxon>
        <taxon>Roseobacteraceae</taxon>
        <taxon>Thalassovita</taxon>
    </lineage>
</organism>
<dbReference type="InterPro" id="IPR009389">
    <property type="entry name" value="DUF1045"/>
</dbReference>
<dbReference type="PIRSF" id="PIRSF033328">
    <property type="entry name" value="Phest_Mll4975"/>
    <property type="match status" value="1"/>
</dbReference>
<accession>A0A1H9BZ54</accession>
<dbReference type="Pfam" id="PF06299">
    <property type="entry name" value="DUF1045"/>
    <property type="match status" value="1"/>
</dbReference>
<dbReference type="Gene3D" id="3.90.1140.10">
    <property type="entry name" value="Cyclic phosphodiesterase"/>
    <property type="match status" value="1"/>
</dbReference>
<keyword evidence="2" id="KW-1185">Reference proteome</keyword>
<reference evidence="1 2" key="1">
    <citation type="submission" date="2016-10" db="EMBL/GenBank/DDBJ databases">
        <authorList>
            <person name="de Groot N.N."/>
        </authorList>
    </citation>
    <scope>NUCLEOTIDE SEQUENCE [LARGE SCALE GENOMIC DNA]</scope>
    <source>
        <strain evidence="1 2">DSM 22007</strain>
    </source>
</reference>
<dbReference type="RefSeq" id="WP_245776323.1">
    <property type="nucleotide sequence ID" value="NZ_FOEP01000003.1"/>
</dbReference>
<protein>
    <submittedName>
        <fullName evidence="1">Putative phosphonate metabolism protein</fullName>
    </submittedName>
</protein>
<name>A0A1H9BZ54_9RHOB</name>
<evidence type="ECO:0000313" key="2">
    <source>
        <dbReference type="Proteomes" id="UP000198634"/>
    </source>
</evidence>
<dbReference type="STRING" id="657014.SAMN04488092_10365"/>
<evidence type="ECO:0000313" key="1">
    <source>
        <dbReference type="EMBL" id="SEP94305.1"/>
    </source>
</evidence>
<dbReference type="Proteomes" id="UP000198634">
    <property type="component" value="Unassembled WGS sequence"/>
</dbReference>
<sequence length="229" mass="24993">MTNFKRFALYFAPEPGPLADFGAAWLGWDLAAGQTVPHCPVSGLPLPIEQITETPRKYGLHGTIKPPFHLAVGSSLLGLEDTARALCARQAPVTLNGLELTRLGGFLALTVPGETSALQRLAATMVEGLEAFRAPPSEAELTRRRKARLSDRQEALLTRWGYPYVMEEFRFHITLSGKMPKAQAEQVKAALVPHLEPLLPSPFVVRSLCLAGEDAAGMFHLVHRYTLSG</sequence>
<dbReference type="AlphaFoldDB" id="A0A1H9BZ54"/>